<evidence type="ECO:0000256" key="5">
    <source>
        <dbReference type="ARBA" id="ARBA00022679"/>
    </source>
</evidence>
<reference evidence="15" key="1">
    <citation type="journal article" date="2019" name="Int. J. Syst. Evol. Microbiol.">
        <title>The Global Catalogue of Microorganisms (GCM) 10K type strain sequencing project: providing services to taxonomists for standard genome sequencing and annotation.</title>
        <authorList>
            <consortium name="The Broad Institute Genomics Platform"/>
            <consortium name="The Broad Institute Genome Sequencing Center for Infectious Disease"/>
            <person name="Wu L."/>
            <person name="Ma J."/>
        </authorList>
    </citation>
    <scope>NUCLEOTIDE SEQUENCE [LARGE SCALE GENOMIC DNA]</scope>
    <source>
        <strain evidence="15">CGMCC 1.18439</strain>
    </source>
</reference>
<keyword evidence="8 12" id="KW-0131">Cell cycle</keyword>
<keyword evidence="12" id="KW-0670">Pyruvate</keyword>
<evidence type="ECO:0000256" key="4">
    <source>
        <dbReference type="ARBA" id="ARBA00022618"/>
    </source>
</evidence>
<feature type="binding site" evidence="12">
    <location>
        <position position="309"/>
    </location>
    <ligand>
        <name>UDP-N-acetyl-alpha-D-glucosamine</name>
        <dbReference type="ChEBI" id="CHEBI:57705"/>
    </ligand>
</feature>
<evidence type="ECO:0000256" key="10">
    <source>
        <dbReference type="ARBA" id="ARBA00038367"/>
    </source>
</evidence>
<evidence type="ECO:0000256" key="6">
    <source>
        <dbReference type="ARBA" id="ARBA00022960"/>
    </source>
</evidence>
<accession>A0ABQ3K6B5</accession>
<evidence type="ECO:0000256" key="8">
    <source>
        <dbReference type="ARBA" id="ARBA00023306"/>
    </source>
</evidence>
<dbReference type="InterPro" id="IPR005750">
    <property type="entry name" value="UDP_GlcNAc_COvinyl_MurA"/>
</dbReference>
<keyword evidence="9 12" id="KW-0961">Cell wall biogenesis/degradation</keyword>
<protein>
    <recommendedName>
        <fullName evidence="12">UDP-N-acetylglucosamine 1-carboxyvinyltransferase</fullName>
        <ecNumber evidence="12">2.5.1.7</ecNumber>
    </recommendedName>
    <alternativeName>
        <fullName evidence="12">Enoylpyruvate transferase</fullName>
    </alternativeName>
    <alternativeName>
        <fullName evidence="12">UDP-N-acetylglucosamine enolpyruvyl transferase</fullName>
        <shortName evidence="12">EPT</shortName>
    </alternativeName>
</protein>
<dbReference type="CDD" id="cd01555">
    <property type="entry name" value="UdpNAET"/>
    <property type="match status" value="1"/>
</dbReference>
<dbReference type="EC" id="2.5.1.7" evidence="12"/>
<keyword evidence="15" id="KW-1185">Reference proteome</keyword>
<comment type="caution">
    <text evidence="14">The sequence shown here is derived from an EMBL/GenBank/DDBJ whole genome shotgun (WGS) entry which is preliminary data.</text>
</comment>
<feature type="binding site" evidence="12">
    <location>
        <position position="95"/>
    </location>
    <ligand>
        <name>UDP-N-acetyl-alpha-D-glucosamine</name>
        <dbReference type="ChEBI" id="CHEBI:57705"/>
    </ligand>
</feature>
<dbReference type="NCBIfam" id="NF006873">
    <property type="entry name" value="PRK09369.1"/>
    <property type="match status" value="1"/>
</dbReference>
<dbReference type="NCBIfam" id="TIGR01072">
    <property type="entry name" value="murA"/>
    <property type="match status" value="1"/>
</dbReference>
<comment type="pathway">
    <text evidence="2 12">Cell wall biogenesis; peptidoglycan biosynthesis.</text>
</comment>
<keyword evidence="7 12" id="KW-0573">Peptidoglycan synthesis</keyword>
<dbReference type="Pfam" id="PF00275">
    <property type="entry name" value="EPSP_synthase"/>
    <property type="match status" value="1"/>
</dbReference>
<dbReference type="SUPFAM" id="SSF55205">
    <property type="entry name" value="EPT/RTPC-like"/>
    <property type="match status" value="1"/>
</dbReference>
<keyword evidence="5 12" id="KW-0808">Transferase</keyword>
<evidence type="ECO:0000256" key="9">
    <source>
        <dbReference type="ARBA" id="ARBA00023316"/>
    </source>
</evidence>
<feature type="domain" description="Enolpyruvate transferase" evidence="13">
    <location>
        <begin position="9"/>
        <end position="406"/>
    </location>
</feature>
<sequence length="428" mass="45297">MHLSPLRIQGGHPLGGELAVQPSKNAALPILVASLLSSEPVTLHGIPRLSDVYTILELASHVGARHAWTGPNSLTIHTPELLHTDAPYALVSKMRASFIMMGALLGRAGEATVSMPGGCAFGFRPVDQHVKAFRAIGIDVTEEGGNFQASRGANFGGRFVFEMLTVGGTHNAILASVLGEGSHVTLENASIDTDVVDLIGFLNSLGADIRGAGTNTLDIYGVKALRGGEYRVIPDRIEAGTFMLAAAATRSRLTLTDLRPDHVRSLSSKLEEMGVQITESADSLVVDATRGILRPVDVTTQSYPGFPTDLQPQMSALLATVDGTSIVQDPVYKDRLTHVAELQRMGADIKVSGYTQIIRGAHLRGAPVKAADLRAGASLFIAGLTADGETVIDGVEYLNRGYENLAARLRSIGADVHQPEVNLASAMD</sequence>
<feature type="binding site" evidence="12">
    <location>
        <begin position="24"/>
        <end position="25"/>
    </location>
    <ligand>
        <name>phosphoenolpyruvate</name>
        <dbReference type="ChEBI" id="CHEBI:58702"/>
    </ligand>
</feature>
<keyword evidence="6 12" id="KW-0133">Cell shape</keyword>
<dbReference type="Proteomes" id="UP000632154">
    <property type="component" value="Unassembled WGS sequence"/>
</dbReference>
<comment type="catalytic activity">
    <reaction evidence="11 12">
        <text>phosphoenolpyruvate + UDP-N-acetyl-alpha-D-glucosamine = UDP-N-acetyl-3-O-(1-carboxyvinyl)-alpha-D-glucosamine + phosphate</text>
        <dbReference type="Rhea" id="RHEA:18681"/>
        <dbReference type="ChEBI" id="CHEBI:43474"/>
        <dbReference type="ChEBI" id="CHEBI:57705"/>
        <dbReference type="ChEBI" id="CHEBI:58702"/>
        <dbReference type="ChEBI" id="CHEBI:68483"/>
        <dbReference type="EC" id="2.5.1.7"/>
    </reaction>
</comment>
<dbReference type="EMBL" id="BNAL01000008">
    <property type="protein sequence ID" value="GHF99734.1"/>
    <property type="molecule type" value="Genomic_DNA"/>
</dbReference>
<comment type="function">
    <text evidence="12">Cell wall formation. Adds enolpyruvyl to UDP-N-acetylglucosamine.</text>
</comment>
<dbReference type="PANTHER" id="PTHR43783">
    <property type="entry name" value="UDP-N-ACETYLGLUCOSAMINE 1-CARBOXYVINYLTRANSFERASE"/>
    <property type="match status" value="1"/>
</dbReference>
<keyword evidence="3 12" id="KW-0963">Cytoplasm</keyword>
<proteinExistence type="inferred from homology"/>
<dbReference type="PANTHER" id="PTHR43783:SF1">
    <property type="entry name" value="UDP-N-ACETYLGLUCOSAMINE 1-CARBOXYVINYLTRANSFERASE"/>
    <property type="match status" value="1"/>
</dbReference>
<feature type="active site" description="Proton donor" evidence="12">
    <location>
        <position position="119"/>
    </location>
</feature>
<dbReference type="InterPro" id="IPR013792">
    <property type="entry name" value="RNA3'P_cycl/enolpyr_Trfase_a/b"/>
</dbReference>
<organism evidence="14 15">
    <name type="scientific">Deinococcus piscis</name>
    <dbReference type="NCBI Taxonomy" id="394230"/>
    <lineage>
        <taxon>Bacteria</taxon>
        <taxon>Thermotogati</taxon>
        <taxon>Deinococcota</taxon>
        <taxon>Deinococci</taxon>
        <taxon>Deinococcales</taxon>
        <taxon>Deinococcaceae</taxon>
        <taxon>Deinococcus</taxon>
    </lineage>
</organism>
<evidence type="ECO:0000256" key="2">
    <source>
        <dbReference type="ARBA" id="ARBA00004752"/>
    </source>
</evidence>
<dbReference type="InterPro" id="IPR036968">
    <property type="entry name" value="Enolpyruvate_Tfrase_sf"/>
</dbReference>
<comment type="subcellular location">
    <subcellularLocation>
        <location evidence="1 12">Cytoplasm</location>
    </subcellularLocation>
</comment>
<evidence type="ECO:0000313" key="14">
    <source>
        <dbReference type="EMBL" id="GHF99734.1"/>
    </source>
</evidence>
<feature type="binding site" evidence="12">
    <location>
        <begin position="124"/>
        <end position="128"/>
    </location>
    <ligand>
        <name>UDP-N-acetyl-alpha-D-glucosamine</name>
        <dbReference type="ChEBI" id="CHEBI:57705"/>
    </ligand>
</feature>
<evidence type="ECO:0000256" key="11">
    <source>
        <dbReference type="ARBA" id="ARBA00047527"/>
    </source>
</evidence>
<evidence type="ECO:0000259" key="13">
    <source>
        <dbReference type="Pfam" id="PF00275"/>
    </source>
</evidence>
<keyword evidence="4 12" id="KW-0132">Cell division</keyword>
<evidence type="ECO:0000256" key="1">
    <source>
        <dbReference type="ARBA" id="ARBA00004496"/>
    </source>
</evidence>
<comment type="similarity">
    <text evidence="10 12">Belongs to the EPSP synthase family. MurA subfamily.</text>
</comment>
<evidence type="ECO:0000256" key="12">
    <source>
        <dbReference type="HAMAP-Rule" id="MF_00111"/>
    </source>
</evidence>
<evidence type="ECO:0000313" key="15">
    <source>
        <dbReference type="Proteomes" id="UP000632154"/>
    </source>
</evidence>
<comment type="caution">
    <text evidence="12">Lacks conserved residue(s) required for the propagation of feature annotation.</text>
</comment>
<dbReference type="RefSeq" id="WP_189642557.1">
    <property type="nucleotide sequence ID" value="NZ_BNAL01000008.1"/>
</dbReference>
<dbReference type="Gene3D" id="3.65.10.10">
    <property type="entry name" value="Enolpyruvate transferase domain"/>
    <property type="match status" value="2"/>
</dbReference>
<dbReference type="InterPro" id="IPR050068">
    <property type="entry name" value="MurA_subfamily"/>
</dbReference>
<dbReference type="HAMAP" id="MF_00111">
    <property type="entry name" value="MurA"/>
    <property type="match status" value="1"/>
</dbReference>
<feature type="modified residue" description="2-(S-cysteinyl)pyruvic acid O-phosphothioketal" evidence="12">
    <location>
        <position position="119"/>
    </location>
</feature>
<name>A0ABQ3K6B5_9DEIO</name>
<evidence type="ECO:0000256" key="7">
    <source>
        <dbReference type="ARBA" id="ARBA00022984"/>
    </source>
</evidence>
<dbReference type="InterPro" id="IPR001986">
    <property type="entry name" value="Enolpyruvate_Tfrase_dom"/>
</dbReference>
<feature type="binding site" evidence="12">
    <location>
        <position position="331"/>
    </location>
    <ligand>
        <name>UDP-N-acetyl-alpha-D-glucosamine</name>
        <dbReference type="ChEBI" id="CHEBI:57705"/>
    </ligand>
</feature>
<gene>
    <name evidence="12 14" type="primary">murA</name>
    <name evidence="14" type="ORF">GCM10017783_09800</name>
</gene>
<evidence type="ECO:0000256" key="3">
    <source>
        <dbReference type="ARBA" id="ARBA00022490"/>
    </source>
</evidence>